<keyword evidence="2" id="KW-1185">Reference proteome</keyword>
<organism evidence="1 2">
    <name type="scientific">Araneus ventricosus</name>
    <name type="common">Orbweaver spider</name>
    <name type="synonym">Epeira ventricosa</name>
    <dbReference type="NCBI Taxonomy" id="182803"/>
    <lineage>
        <taxon>Eukaryota</taxon>
        <taxon>Metazoa</taxon>
        <taxon>Ecdysozoa</taxon>
        <taxon>Arthropoda</taxon>
        <taxon>Chelicerata</taxon>
        <taxon>Arachnida</taxon>
        <taxon>Araneae</taxon>
        <taxon>Araneomorphae</taxon>
        <taxon>Entelegynae</taxon>
        <taxon>Araneoidea</taxon>
        <taxon>Araneidae</taxon>
        <taxon>Araneus</taxon>
    </lineage>
</organism>
<reference evidence="1 2" key="1">
    <citation type="journal article" date="2019" name="Sci. Rep.">
        <title>Orb-weaving spider Araneus ventricosus genome elucidates the spidroin gene catalogue.</title>
        <authorList>
            <person name="Kono N."/>
            <person name="Nakamura H."/>
            <person name="Ohtoshi R."/>
            <person name="Moran D.A.P."/>
            <person name="Shinohara A."/>
            <person name="Yoshida Y."/>
            <person name="Fujiwara M."/>
            <person name="Mori M."/>
            <person name="Tomita M."/>
            <person name="Arakawa K."/>
        </authorList>
    </citation>
    <scope>NUCLEOTIDE SEQUENCE [LARGE SCALE GENOMIC DNA]</scope>
</reference>
<comment type="caution">
    <text evidence="1">The sequence shown here is derived from an EMBL/GenBank/DDBJ whole genome shotgun (WGS) entry which is preliminary data.</text>
</comment>
<protein>
    <submittedName>
        <fullName evidence="1">Uncharacterized protein</fullName>
    </submittedName>
</protein>
<dbReference type="Proteomes" id="UP000499080">
    <property type="component" value="Unassembled WGS sequence"/>
</dbReference>
<dbReference type="EMBL" id="BGPR01001685">
    <property type="protein sequence ID" value="GBM59500.1"/>
    <property type="molecule type" value="Genomic_DNA"/>
</dbReference>
<accession>A0A4Y2H0A7</accession>
<proteinExistence type="predicted"/>
<evidence type="ECO:0000313" key="2">
    <source>
        <dbReference type="Proteomes" id="UP000499080"/>
    </source>
</evidence>
<name>A0A4Y2H0A7_ARAVE</name>
<dbReference type="AlphaFoldDB" id="A0A4Y2H0A7"/>
<sequence>MRVGTTAVPDNIKNFTARIQRSSSGLSPRSLKAFSIIQGRGGLVVGSRLWDRRVPGSRTDSTEEDWRGGAISGVVLVL</sequence>
<gene>
    <name evidence="1" type="ORF">AVEN_70476_1</name>
</gene>
<evidence type="ECO:0000313" key="1">
    <source>
        <dbReference type="EMBL" id="GBM59500.1"/>
    </source>
</evidence>